<dbReference type="AlphaFoldDB" id="A0A8E2JIX8"/>
<sequence>MYRHLLGTRTGCSQVDVERVLGDAISGLKDLQEQVKRLLLFFHGIVNVVDIVIQHYQDDYTPRVQREEILVEAVKVKIHFATIQRISQAYIELSDKHIVGGFREIGELGLADSSITPESRKVKELQLKDYKARSSSSVRETSQRAQRELQTTLKVIVEGSAGGILIQRIYS</sequence>
<reference evidence="1 2" key="1">
    <citation type="journal article" date="2016" name="Nat. Commun.">
        <title>Ectomycorrhizal ecology is imprinted in the genome of the dominant symbiotic fungus Cenococcum geophilum.</title>
        <authorList>
            <consortium name="DOE Joint Genome Institute"/>
            <person name="Peter M."/>
            <person name="Kohler A."/>
            <person name="Ohm R.A."/>
            <person name="Kuo A."/>
            <person name="Krutzmann J."/>
            <person name="Morin E."/>
            <person name="Arend M."/>
            <person name="Barry K.W."/>
            <person name="Binder M."/>
            <person name="Choi C."/>
            <person name="Clum A."/>
            <person name="Copeland A."/>
            <person name="Grisel N."/>
            <person name="Haridas S."/>
            <person name="Kipfer T."/>
            <person name="LaButti K."/>
            <person name="Lindquist E."/>
            <person name="Lipzen A."/>
            <person name="Maire R."/>
            <person name="Meier B."/>
            <person name="Mihaltcheva S."/>
            <person name="Molinier V."/>
            <person name="Murat C."/>
            <person name="Poggeler S."/>
            <person name="Quandt C.A."/>
            <person name="Sperisen C."/>
            <person name="Tritt A."/>
            <person name="Tisserant E."/>
            <person name="Crous P.W."/>
            <person name="Henrissat B."/>
            <person name="Nehls U."/>
            <person name="Egli S."/>
            <person name="Spatafora J.W."/>
            <person name="Grigoriev I.V."/>
            <person name="Martin F.M."/>
        </authorList>
    </citation>
    <scope>NUCLEOTIDE SEQUENCE [LARGE SCALE GENOMIC DNA]</scope>
    <source>
        <strain evidence="1 2">CBS 459.81</strain>
    </source>
</reference>
<evidence type="ECO:0000313" key="2">
    <source>
        <dbReference type="Proteomes" id="UP000250266"/>
    </source>
</evidence>
<organism evidence="1 2">
    <name type="scientific">Lepidopterella palustris CBS 459.81</name>
    <dbReference type="NCBI Taxonomy" id="1314670"/>
    <lineage>
        <taxon>Eukaryota</taxon>
        <taxon>Fungi</taxon>
        <taxon>Dikarya</taxon>
        <taxon>Ascomycota</taxon>
        <taxon>Pezizomycotina</taxon>
        <taxon>Dothideomycetes</taxon>
        <taxon>Pleosporomycetidae</taxon>
        <taxon>Mytilinidiales</taxon>
        <taxon>Argynnaceae</taxon>
        <taxon>Lepidopterella</taxon>
    </lineage>
</organism>
<accession>A0A8E2JIX8</accession>
<evidence type="ECO:0000313" key="1">
    <source>
        <dbReference type="EMBL" id="OCK84380.1"/>
    </source>
</evidence>
<dbReference type="Proteomes" id="UP000250266">
    <property type="component" value="Unassembled WGS sequence"/>
</dbReference>
<protein>
    <submittedName>
        <fullName evidence="1">Uncharacterized protein</fullName>
    </submittedName>
</protein>
<gene>
    <name evidence="1" type="ORF">K432DRAFT_124854</name>
</gene>
<dbReference type="OrthoDB" id="5406275at2759"/>
<keyword evidence="2" id="KW-1185">Reference proteome</keyword>
<dbReference type="EMBL" id="KV744838">
    <property type="protein sequence ID" value="OCK84380.1"/>
    <property type="molecule type" value="Genomic_DNA"/>
</dbReference>
<proteinExistence type="predicted"/>
<name>A0A8E2JIX8_9PEZI</name>